<evidence type="ECO:0000256" key="2">
    <source>
        <dbReference type="ARBA" id="ARBA00022723"/>
    </source>
</evidence>
<dbReference type="PANTHER" id="PTHR24150">
    <property type="entry name" value="ANKYRIN REPEAT AND MYND DOMAIN-CONTAINING PROTEIN 2"/>
    <property type="match status" value="1"/>
</dbReference>
<dbReference type="InterPro" id="IPR002893">
    <property type="entry name" value="Znf_MYND"/>
</dbReference>
<dbReference type="PROSITE" id="PS50297">
    <property type="entry name" value="ANK_REP_REGION"/>
    <property type="match status" value="2"/>
</dbReference>
<dbReference type="AlphaFoldDB" id="A0AAW0X6U0"/>
<evidence type="ECO:0000256" key="8">
    <source>
        <dbReference type="ARBA" id="ARBA00023273"/>
    </source>
</evidence>
<keyword evidence="6 9" id="KW-0040">ANK repeat</keyword>
<feature type="repeat" description="ANK" evidence="9">
    <location>
        <begin position="326"/>
        <end position="358"/>
    </location>
</feature>
<dbReference type="SUPFAM" id="SSF144232">
    <property type="entry name" value="HIT/MYND zinc finger-like"/>
    <property type="match status" value="1"/>
</dbReference>
<dbReference type="SUPFAM" id="SSF48403">
    <property type="entry name" value="Ankyrin repeat"/>
    <property type="match status" value="1"/>
</dbReference>
<feature type="compositionally biased region" description="Basic and acidic residues" evidence="11">
    <location>
        <begin position="32"/>
        <end position="65"/>
    </location>
</feature>
<name>A0AAW0X6U0_CHEQU</name>
<accession>A0AAW0X6U0</accession>
<dbReference type="PROSITE" id="PS01360">
    <property type="entry name" value="ZF_MYND_1"/>
    <property type="match status" value="1"/>
</dbReference>
<dbReference type="GO" id="GO:0005929">
    <property type="term" value="C:cilium"/>
    <property type="evidence" value="ECO:0007669"/>
    <property type="project" value="UniProtKB-SubCell"/>
</dbReference>
<evidence type="ECO:0000256" key="5">
    <source>
        <dbReference type="ARBA" id="ARBA00022833"/>
    </source>
</evidence>
<comment type="subcellular location">
    <subcellularLocation>
        <location evidence="1">Cell projection</location>
        <location evidence="1">Cilium</location>
    </subcellularLocation>
</comment>
<feature type="domain" description="MYND-type" evidence="12">
    <location>
        <begin position="576"/>
        <end position="614"/>
    </location>
</feature>
<evidence type="ECO:0000256" key="10">
    <source>
        <dbReference type="PROSITE-ProRule" id="PRU00134"/>
    </source>
</evidence>
<feature type="region of interest" description="Disordered" evidence="11">
    <location>
        <begin position="1"/>
        <end position="262"/>
    </location>
</feature>
<feature type="compositionally biased region" description="Polar residues" evidence="11">
    <location>
        <begin position="66"/>
        <end position="81"/>
    </location>
</feature>
<comment type="caution">
    <text evidence="13">The sequence shown here is derived from an EMBL/GenBank/DDBJ whole genome shotgun (WGS) entry which is preliminary data.</text>
</comment>
<keyword evidence="7" id="KW-0969">Cilium</keyword>
<dbReference type="InterPro" id="IPR002110">
    <property type="entry name" value="Ankyrin_rpt"/>
</dbReference>
<evidence type="ECO:0000256" key="7">
    <source>
        <dbReference type="ARBA" id="ARBA00023069"/>
    </source>
</evidence>
<dbReference type="Gene3D" id="6.10.140.2220">
    <property type="match status" value="1"/>
</dbReference>
<feature type="compositionally biased region" description="Basic and acidic residues" evidence="11">
    <location>
        <begin position="237"/>
        <end position="260"/>
    </location>
</feature>
<evidence type="ECO:0000256" key="6">
    <source>
        <dbReference type="ARBA" id="ARBA00023043"/>
    </source>
</evidence>
<keyword evidence="8" id="KW-0966">Cell projection</keyword>
<evidence type="ECO:0000256" key="9">
    <source>
        <dbReference type="PROSITE-ProRule" id="PRU00023"/>
    </source>
</evidence>
<evidence type="ECO:0000256" key="4">
    <source>
        <dbReference type="ARBA" id="ARBA00022771"/>
    </source>
</evidence>
<reference evidence="13 14" key="1">
    <citation type="journal article" date="2024" name="BMC Genomics">
        <title>Genome assembly of redclaw crayfish (Cherax quadricarinatus) provides insights into its immune adaptation and hypoxia tolerance.</title>
        <authorList>
            <person name="Liu Z."/>
            <person name="Zheng J."/>
            <person name="Li H."/>
            <person name="Fang K."/>
            <person name="Wang S."/>
            <person name="He J."/>
            <person name="Zhou D."/>
            <person name="Weng S."/>
            <person name="Chi M."/>
            <person name="Gu Z."/>
            <person name="He J."/>
            <person name="Li F."/>
            <person name="Wang M."/>
        </authorList>
    </citation>
    <scope>NUCLEOTIDE SEQUENCE [LARGE SCALE GENOMIC DNA]</scope>
    <source>
        <strain evidence="13">ZL_2023a</strain>
    </source>
</reference>
<keyword evidence="2" id="KW-0479">Metal-binding</keyword>
<evidence type="ECO:0000259" key="12">
    <source>
        <dbReference type="PROSITE" id="PS50865"/>
    </source>
</evidence>
<proteinExistence type="predicted"/>
<evidence type="ECO:0000313" key="14">
    <source>
        <dbReference type="Proteomes" id="UP001445076"/>
    </source>
</evidence>
<dbReference type="InterPro" id="IPR036770">
    <property type="entry name" value="Ankyrin_rpt-contain_sf"/>
</dbReference>
<dbReference type="SMART" id="SM00248">
    <property type="entry name" value="ANK"/>
    <property type="match status" value="3"/>
</dbReference>
<sequence length="614" mass="68025">MADLGKDKLLPPAGSQEDKPSSDSQENKASSRSKDEPSSDSQEDKPSSDSQEDKPSLDSQEDKPSSDSQENKPSSDSQENKASSRSKDEPSSDSQEDKPSSDSQEDKPSLDSQEDKPSLDSQEDKPSLDSQEDKPSLDSQEDKPSLDSQEDKPSLDSQEDKPSLDSQEDKPSLDSQEDKPSLDSQEDKPSLDSQEDKPSSDSQEDKPSSDSQEDKPSSDSQEDKPSSDSQENKASSRSKDEPSSDSQEDKLSSGSEDKPQPEIIRLVNSGDINAIKNLLLTGEAKVGESDSSGMTALHHAAYKGNANLCKMLLAHGLDVNSDTHDHRYSALHFAALSGSTETVQQLLTAGAKTYHTNTLGRTAAQMAAFVGNHAVVALINNYLPISAVMKYTVPRGLEKEAKLPVIAAKPLYDLIMQVNLHPVKISIFVENSEVLQNNITSAWKVLEIMCEKESKCPENVNEVICMKLHYLAFVLKTLEKELKKLEPMMKQKEFAKDNLIFESIIRKWLRKRQPDGFEEHLEYYIRDAIKSFPYIEMPLFIQLVRNITSGNIGDTFALTILSGCINGQRAFDDNSCSTCGQELESLKRCSKCKSAQYCSRSCQKLHWPIHKKFC</sequence>
<dbReference type="EMBL" id="JARKIK010000034">
    <property type="protein sequence ID" value="KAK8740102.1"/>
    <property type="molecule type" value="Genomic_DNA"/>
</dbReference>
<evidence type="ECO:0000256" key="3">
    <source>
        <dbReference type="ARBA" id="ARBA00022737"/>
    </source>
</evidence>
<evidence type="ECO:0000256" key="11">
    <source>
        <dbReference type="SAM" id="MobiDB-lite"/>
    </source>
</evidence>
<gene>
    <name evidence="13" type="ORF">OTU49_003034</name>
</gene>
<keyword evidence="4 10" id="KW-0863">Zinc-finger</keyword>
<dbReference type="Pfam" id="PF01753">
    <property type="entry name" value="zf-MYND"/>
    <property type="match status" value="1"/>
</dbReference>
<organism evidence="13 14">
    <name type="scientific">Cherax quadricarinatus</name>
    <name type="common">Australian red claw crayfish</name>
    <dbReference type="NCBI Taxonomy" id="27406"/>
    <lineage>
        <taxon>Eukaryota</taxon>
        <taxon>Metazoa</taxon>
        <taxon>Ecdysozoa</taxon>
        <taxon>Arthropoda</taxon>
        <taxon>Crustacea</taxon>
        <taxon>Multicrustacea</taxon>
        <taxon>Malacostraca</taxon>
        <taxon>Eumalacostraca</taxon>
        <taxon>Eucarida</taxon>
        <taxon>Decapoda</taxon>
        <taxon>Pleocyemata</taxon>
        <taxon>Astacidea</taxon>
        <taxon>Parastacoidea</taxon>
        <taxon>Parastacidae</taxon>
        <taxon>Cherax</taxon>
    </lineage>
</organism>
<dbReference type="Pfam" id="PF12796">
    <property type="entry name" value="Ank_2"/>
    <property type="match status" value="1"/>
</dbReference>
<dbReference type="InterPro" id="IPR052452">
    <property type="entry name" value="Ankyrin-MYND_dom_contain_2"/>
</dbReference>
<dbReference type="PANTHER" id="PTHR24150:SF8">
    <property type="entry name" value="ANKYRIN REPEAT AND MYND DOMAIN-CONTAINING PROTEIN 2"/>
    <property type="match status" value="1"/>
</dbReference>
<protein>
    <recommendedName>
        <fullName evidence="12">MYND-type domain-containing protein</fullName>
    </recommendedName>
</protein>
<keyword evidence="14" id="KW-1185">Reference proteome</keyword>
<evidence type="ECO:0000256" key="1">
    <source>
        <dbReference type="ARBA" id="ARBA00004138"/>
    </source>
</evidence>
<dbReference type="PROSITE" id="PS50865">
    <property type="entry name" value="ZF_MYND_2"/>
    <property type="match status" value="1"/>
</dbReference>
<dbReference type="Proteomes" id="UP001445076">
    <property type="component" value="Unassembled WGS sequence"/>
</dbReference>
<feature type="compositionally biased region" description="Basic and acidic residues" evidence="11">
    <location>
        <begin position="85"/>
        <end position="226"/>
    </location>
</feature>
<dbReference type="GO" id="GO:0008270">
    <property type="term" value="F:zinc ion binding"/>
    <property type="evidence" value="ECO:0007669"/>
    <property type="project" value="UniProtKB-KW"/>
</dbReference>
<evidence type="ECO:0000313" key="13">
    <source>
        <dbReference type="EMBL" id="KAK8740102.1"/>
    </source>
</evidence>
<dbReference type="PROSITE" id="PS50088">
    <property type="entry name" value="ANK_REPEAT"/>
    <property type="match status" value="2"/>
</dbReference>
<keyword evidence="3" id="KW-0677">Repeat</keyword>
<feature type="repeat" description="ANK" evidence="9">
    <location>
        <begin position="292"/>
        <end position="324"/>
    </location>
</feature>
<dbReference type="Gene3D" id="1.25.40.20">
    <property type="entry name" value="Ankyrin repeat-containing domain"/>
    <property type="match status" value="1"/>
</dbReference>
<keyword evidence="5" id="KW-0862">Zinc</keyword>